<dbReference type="GO" id="GO:0070006">
    <property type="term" value="F:metalloaminopeptidase activity"/>
    <property type="evidence" value="ECO:0007669"/>
    <property type="project" value="TreeGrafter"/>
</dbReference>
<evidence type="ECO:0000313" key="11">
    <source>
        <dbReference type="WBParaSite" id="jg13689"/>
    </source>
</evidence>
<comment type="cofactor">
    <cofactor evidence="1">
        <name>Zn(2+)</name>
        <dbReference type="ChEBI" id="CHEBI:29105"/>
    </cofactor>
</comment>
<dbReference type="GO" id="GO:0005615">
    <property type="term" value="C:extracellular space"/>
    <property type="evidence" value="ECO:0007669"/>
    <property type="project" value="TreeGrafter"/>
</dbReference>
<evidence type="ECO:0000256" key="3">
    <source>
        <dbReference type="ARBA" id="ARBA00022670"/>
    </source>
</evidence>
<evidence type="ECO:0000313" key="10">
    <source>
        <dbReference type="Proteomes" id="UP000887574"/>
    </source>
</evidence>
<proteinExistence type="inferred from homology"/>
<keyword evidence="3" id="KW-0645">Protease</keyword>
<evidence type="ECO:0000259" key="8">
    <source>
        <dbReference type="Pfam" id="PF01433"/>
    </source>
</evidence>
<dbReference type="Gene3D" id="2.60.40.1910">
    <property type="match status" value="1"/>
</dbReference>
<dbReference type="Gene3D" id="1.10.390.10">
    <property type="entry name" value="Neutral Protease Domain 2"/>
    <property type="match status" value="1"/>
</dbReference>
<evidence type="ECO:0000256" key="6">
    <source>
        <dbReference type="ARBA" id="ARBA00022833"/>
    </source>
</evidence>
<dbReference type="GO" id="GO:0043171">
    <property type="term" value="P:peptide catabolic process"/>
    <property type="evidence" value="ECO:0007669"/>
    <property type="project" value="TreeGrafter"/>
</dbReference>
<evidence type="ECO:0000256" key="5">
    <source>
        <dbReference type="ARBA" id="ARBA00022801"/>
    </source>
</evidence>
<dbReference type="WBParaSite" id="jg13689">
    <property type="protein sequence ID" value="jg13689"/>
    <property type="gene ID" value="jg13689"/>
</dbReference>
<dbReference type="PANTHER" id="PTHR11533">
    <property type="entry name" value="PROTEASE M1 ZINC METALLOPROTEASE"/>
    <property type="match status" value="1"/>
</dbReference>
<accession>A0A915CXF3</accession>
<keyword evidence="5" id="KW-0378">Hydrolase</keyword>
<dbReference type="SUPFAM" id="SSF55486">
    <property type="entry name" value="Metalloproteases ('zincins'), catalytic domain"/>
    <property type="match status" value="1"/>
</dbReference>
<dbReference type="PANTHER" id="PTHR11533:SF299">
    <property type="entry name" value="AMINOPEPTIDASE"/>
    <property type="match status" value="1"/>
</dbReference>
<evidence type="ECO:0000259" key="9">
    <source>
        <dbReference type="Pfam" id="PF11838"/>
    </source>
</evidence>
<comment type="similarity">
    <text evidence="2">Belongs to the peptidase M1 family.</text>
</comment>
<evidence type="ECO:0000256" key="1">
    <source>
        <dbReference type="ARBA" id="ARBA00001947"/>
    </source>
</evidence>
<dbReference type="GO" id="GO:0006508">
    <property type="term" value="P:proteolysis"/>
    <property type="evidence" value="ECO:0007669"/>
    <property type="project" value="UniProtKB-KW"/>
</dbReference>
<evidence type="ECO:0000256" key="4">
    <source>
        <dbReference type="ARBA" id="ARBA00022723"/>
    </source>
</evidence>
<dbReference type="Proteomes" id="UP000887574">
    <property type="component" value="Unplaced"/>
</dbReference>
<dbReference type="InterPro" id="IPR027268">
    <property type="entry name" value="Peptidase_M4/M1_CTD_sf"/>
</dbReference>
<name>A0A915CXF3_9BILA</name>
<dbReference type="PRINTS" id="PR00756">
    <property type="entry name" value="ALADIPTASE"/>
</dbReference>
<evidence type="ECO:0000256" key="7">
    <source>
        <dbReference type="ARBA" id="ARBA00023049"/>
    </source>
</evidence>
<protein>
    <submittedName>
        <fullName evidence="11">Aminopeptidase</fullName>
    </submittedName>
</protein>
<keyword evidence="10" id="KW-1185">Reference proteome</keyword>
<dbReference type="GO" id="GO:0008270">
    <property type="term" value="F:zinc ion binding"/>
    <property type="evidence" value="ECO:0007669"/>
    <property type="project" value="InterPro"/>
</dbReference>
<keyword evidence="7" id="KW-0482">Metalloprotease</keyword>
<dbReference type="InterPro" id="IPR050344">
    <property type="entry name" value="Peptidase_M1_aminopeptidases"/>
</dbReference>
<organism evidence="10 11">
    <name type="scientific">Ditylenchus dipsaci</name>
    <dbReference type="NCBI Taxonomy" id="166011"/>
    <lineage>
        <taxon>Eukaryota</taxon>
        <taxon>Metazoa</taxon>
        <taxon>Ecdysozoa</taxon>
        <taxon>Nematoda</taxon>
        <taxon>Chromadorea</taxon>
        <taxon>Rhabditida</taxon>
        <taxon>Tylenchina</taxon>
        <taxon>Tylenchomorpha</taxon>
        <taxon>Sphaerularioidea</taxon>
        <taxon>Anguinidae</taxon>
        <taxon>Anguininae</taxon>
        <taxon>Ditylenchus</taxon>
    </lineage>
</organism>
<dbReference type="InterPro" id="IPR014782">
    <property type="entry name" value="Peptidase_M1_dom"/>
</dbReference>
<dbReference type="Pfam" id="PF01433">
    <property type="entry name" value="Peptidase_M1"/>
    <property type="match status" value="1"/>
</dbReference>
<feature type="domain" description="Peptidase M1 membrane alanine aminopeptidase" evidence="8">
    <location>
        <begin position="1"/>
        <end position="161"/>
    </location>
</feature>
<dbReference type="GO" id="GO:0016020">
    <property type="term" value="C:membrane"/>
    <property type="evidence" value="ECO:0007669"/>
    <property type="project" value="TreeGrafter"/>
</dbReference>
<dbReference type="GO" id="GO:0005737">
    <property type="term" value="C:cytoplasm"/>
    <property type="evidence" value="ECO:0007669"/>
    <property type="project" value="TreeGrafter"/>
</dbReference>
<dbReference type="Gene3D" id="1.25.50.20">
    <property type="match status" value="1"/>
</dbReference>
<dbReference type="AlphaFoldDB" id="A0A915CXF3"/>
<sequence>MDMISVPRFSAGAMENWGLVTFRESAMLYTEASGVSAKHWVAEWFGDLVTLNWWDDLFLNEGFATLFSSLGAVQSVKDYDIEGSFLYNMQNAFAYDSDKNAPPLSPHSGFDGIAYDKGASILRMIEMVMGPENFIHGIRRYLNKHQFTNTKHSQLLEALHAGIPPSENNILASPPKGSPLSIVDFGKAWIETPGHPLVSVTRLDSSRVKLTQKRFFNDGQIPSNASTWPIPIWHSVNNVTQKLTWLHDVLVLENIKESDLLTINEKSHGYYRVKYRGDLMQKIRQRLLTKHSDFSPLARARIIDDAFALANADRLNYDSALNLVFYEEDHKLPKALVHKHLISILDHFDESDDPKTAQYIRQLSKGFSGGNDREFVFRAPHTEANRICLLTNGNLKSEFKKHLLDPCQKSPEKMSSQCNTLPDPDHVSLYCDGIKYAREVEFDYIFELFKKENNPDERKALLESLTCTENKDKIRHLLDVASDTKNPLLKLNERGLIFDKFSKSNSAAKAIYFDYMKDNWQTLYSGFKNNKIFLKELVRSVLANYPSTASIKQLEEFVEKNVHKSKPLRSTFDEAITSLKAKRQWIKRILSQLLTGLLQKLNLWL</sequence>
<dbReference type="Pfam" id="PF11838">
    <property type="entry name" value="ERAP1_C"/>
    <property type="match status" value="1"/>
</dbReference>
<keyword evidence="6" id="KW-0862">Zinc</keyword>
<feature type="domain" description="ERAP1-like C-terminal" evidence="9">
    <location>
        <begin position="262"/>
        <end position="580"/>
    </location>
</feature>
<keyword evidence="4" id="KW-0479">Metal-binding</keyword>
<evidence type="ECO:0000256" key="2">
    <source>
        <dbReference type="ARBA" id="ARBA00010136"/>
    </source>
</evidence>
<dbReference type="InterPro" id="IPR024571">
    <property type="entry name" value="ERAP1-like_C_dom"/>
</dbReference>
<dbReference type="GO" id="GO:0042277">
    <property type="term" value="F:peptide binding"/>
    <property type="evidence" value="ECO:0007669"/>
    <property type="project" value="TreeGrafter"/>
</dbReference>
<reference evidence="11" key="1">
    <citation type="submission" date="2022-11" db="UniProtKB">
        <authorList>
            <consortium name="WormBaseParasite"/>
        </authorList>
    </citation>
    <scope>IDENTIFICATION</scope>
</reference>
<dbReference type="InterPro" id="IPR001930">
    <property type="entry name" value="Peptidase_M1"/>
</dbReference>